<dbReference type="FunFam" id="2.40.160.210:FF:000001">
    <property type="entry name" value="Acyl-CoA thioesterase II"/>
    <property type="match status" value="1"/>
</dbReference>
<dbReference type="PANTHER" id="PTHR11066">
    <property type="entry name" value="ACYL-COA THIOESTERASE"/>
    <property type="match status" value="1"/>
</dbReference>
<name>V4QJY5_STUCH</name>
<accession>V4QJY5</accession>
<evidence type="ECO:0000313" key="11">
    <source>
        <dbReference type="EMBL" id="ESR00164.1"/>
    </source>
</evidence>
<dbReference type="RefSeq" id="WP_023444632.1">
    <property type="nucleotide sequence ID" value="NZ_AOFQ01000018.1"/>
</dbReference>
<dbReference type="CDD" id="cd03444">
    <property type="entry name" value="Thioesterase_II_repeat1"/>
    <property type="match status" value="1"/>
</dbReference>
<sequence length="289" mass="32561">MTQILDALVNLLTLERIEENLFRGASQDLGFPQLFGGQVLGQVISAASQTVTPERHVHSLHAYFLRPGDSHQPVVYDVDRVRDGGSFTTRRVSAIQKGQTIFTSIASFQAEETGYEHQLPMPDVVGPDDLPNEWELLHKLSPMVPERVMEKLRRPKPIEIRPVTLVDPANPQPIEPVRHLWFRADGALPDSPALHKYLLAYASDFSFIGTALQPHGVSSWSKFIQLASLDHAIWFHREVKLDDWLLYSIDSPWAGNARGFARGSIFNRQGQLVASVAQEGLIRVREDWM</sequence>
<dbReference type="EMBL" id="AOFQ01000018">
    <property type="protein sequence ID" value="ESR00164.1"/>
    <property type="molecule type" value="Genomic_DNA"/>
</dbReference>
<dbReference type="GO" id="GO:0009062">
    <property type="term" value="P:fatty acid catabolic process"/>
    <property type="evidence" value="ECO:0007669"/>
    <property type="project" value="TreeGrafter"/>
</dbReference>
<dbReference type="Gene3D" id="2.40.160.210">
    <property type="entry name" value="Acyl-CoA thioesterase, double hotdog domain"/>
    <property type="match status" value="1"/>
</dbReference>
<dbReference type="InterPro" id="IPR025652">
    <property type="entry name" value="TesB_C"/>
</dbReference>
<evidence type="ECO:0000256" key="7">
    <source>
        <dbReference type="ARBA" id="ARBA00071120"/>
    </source>
</evidence>
<evidence type="ECO:0000256" key="4">
    <source>
        <dbReference type="ARBA" id="ARBA00023098"/>
    </source>
</evidence>
<evidence type="ECO:0000259" key="10">
    <source>
        <dbReference type="Pfam" id="PF13622"/>
    </source>
</evidence>
<evidence type="ECO:0000256" key="5">
    <source>
        <dbReference type="ARBA" id="ARBA00038894"/>
    </source>
</evidence>
<feature type="domain" description="Acyl-CoA thioesterase-like N-terminal HotDog" evidence="10">
    <location>
        <begin position="34"/>
        <end position="109"/>
    </location>
</feature>
<dbReference type="InterPro" id="IPR042171">
    <property type="entry name" value="Acyl-CoA_hotdog"/>
</dbReference>
<evidence type="ECO:0000256" key="3">
    <source>
        <dbReference type="ARBA" id="ARBA00022801"/>
    </source>
</evidence>
<comment type="caution">
    <text evidence="11">The sequence shown here is derived from an EMBL/GenBank/DDBJ whole genome shotgun (WGS) entry which is preliminary data.</text>
</comment>
<comment type="subunit">
    <text evidence="2">Homotetramer.</text>
</comment>
<dbReference type="NCBIfam" id="TIGR00189">
    <property type="entry name" value="tesB"/>
    <property type="match status" value="1"/>
</dbReference>
<dbReference type="GO" id="GO:0047617">
    <property type="term" value="F:fatty acyl-CoA hydrolase activity"/>
    <property type="evidence" value="ECO:0007669"/>
    <property type="project" value="UniProtKB-EC"/>
</dbReference>
<organism evidence="11 12">
    <name type="scientific">Stutzerimonas chloritidismutans AW-1</name>
    <dbReference type="NCBI Taxonomy" id="1263865"/>
    <lineage>
        <taxon>Bacteria</taxon>
        <taxon>Pseudomonadati</taxon>
        <taxon>Pseudomonadota</taxon>
        <taxon>Gammaproteobacteria</taxon>
        <taxon>Pseudomonadales</taxon>
        <taxon>Pseudomonadaceae</taxon>
        <taxon>Stutzerimonas</taxon>
    </lineage>
</organism>
<dbReference type="EC" id="3.1.2.20" evidence="5"/>
<feature type="domain" description="Acyl-CoA thioesterase 2 C-terminal" evidence="9">
    <location>
        <begin position="158"/>
        <end position="281"/>
    </location>
</feature>
<dbReference type="Pfam" id="PF02551">
    <property type="entry name" value="Acyl_CoA_thio"/>
    <property type="match status" value="1"/>
</dbReference>
<proteinExistence type="inferred from homology"/>
<dbReference type="Pfam" id="PF13622">
    <property type="entry name" value="4HBT_3"/>
    <property type="match status" value="1"/>
</dbReference>
<protein>
    <recommendedName>
        <fullName evidence="7">Acyl-CoA thioesterase 2</fullName>
        <ecNumber evidence="5">3.1.2.20</ecNumber>
    </recommendedName>
    <alternativeName>
        <fullName evidence="8">Thioesterase II</fullName>
    </alternativeName>
</protein>
<dbReference type="PATRIC" id="fig|1263865.4.peg.1292"/>
<comment type="catalytic activity">
    <reaction evidence="6">
        <text>a fatty acyl-CoA + H2O = a fatty acid + CoA + H(+)</text>
        <dbReference type="Rhea" id="RHEA:16781"/>
        <dbReference type="ChEBI" id="CHEBI:15377"/>
        <dbReference type="ChEBI" id="CHEBI:15378"/>
        <dbReference type="ChEBI" id="CHEBI:28868"/>
        <dbReference type="ChEBI" id="CHEBI:57287"/>
        <dbReference type="ChEBI" id="CHEBI:77636"/>
        <dbReference type="EC" id="3.1.2.20"/>
    </reaction>
    <physiologicalReaction direction="left-to-right" evidence="6">
        <dbReference type="Rhea" id="RHEA:16782"/>
    </physiologicalReaction>
</comment>
<dbReference type="PANTHER" id="PTHR11066:SF34">
    <property type="entry name" value="ACYL-COENZYME A THIOESTERASE 8"/>
    <property type="match status" value="1"/>
</dbReference>
<dbReference type="CDD" id="cd03445">
    <property type="entry name" value="Thioesterase_II_repeat2"/>
    <property type="match status" value="1"/>
</dbReference>
<reference evidence="11 12" key="1">
    <citation type="submission" date="2013-07" db="EMBL/GenBank/DDBJ databases">
        <authorList>
            <person name="Schaap P.J."/>
            <person name="Mehboob F."/>
            <person name="Oosterkamp M.J."/>
            <person name="de Vos W.M."/>
            <person name="Stams A.J.M."/>
            <person name="Koehorst J.J."/>
        </authorList>
    </citation>
    <scope>NUCLEOTIDE SEQUENCE [LARGE SCALE GENOMIC DNA]</scope>
    <source>
        <strain evidence="11 12">AW-1</strain>
    </source>
</reference>
<evidence type="ECO:0000256" key="2">
    <source>
        <dbReference type="ARBA" id="ARBA00011881"/>
    </source>
</evidence>
<dbReference type="GO" id="GO:0006637">
    <property type="term" value="P:acyl-CoA metabolic process"/>
    <property type="evidence" value="ECO:0007669"/>
    <property type="project" value="InterPro"/>
</dbReference>
<dbReference type="InterPro" id="IPR003703">
    <property type="entry name" value="Acyl_CoA_thio"/>
</dbReference>
<gene>
    <name evidence="11" type="ORF">F753_06615</name>
</gene>
<dbReference type="InterPro" id="IPR029069">
    <property type="entry name" value="HotDog_dom_sf"/>
</dbReference>
<comment type="similarity">
    <text evidence="1">Belongs to the C/M/P thioester hydrolase family.</text>
</comment>
<evidence type="ECO:0000256" key="8">
    <source>
        <dbReference type="ARBA" id="ARBA00079653"/>
    </source>
</evidence>
<dbReference type="InterPro" id="IPR049449">
    <property type="entry name" value="TesB_ACOT8-like_N"/>
</dbReference>
<keyword evidence="3" id="KW-0378">Hydrolase</keyword>
<evidence type="ECO:0000259" key="9">
    <source>
        <dbReference type="Pfam" id="PF02551"/>
    </source>
</evidence>
<keyword evidence="4" id="KW-0443">Lipid metabolism</keyword>
<evidence type="ECO:0000256" key="6">
    <source>
        <dbReference type="ARBA" id="ARBA00050943"/>
    </source>
</evidence>
<evidence type="ECO:0000313" key="12">
    <source>
        <dbReference type="Proteomes" id="UP000017822"/>
    </source>
</evidence>
<evidence type="ECO:0000256" key="1">
    <source>
        <dbReference type="ARBA" id="ARBA00006538"/>
    </source>
</evidence>
<dbReference type="AlphaFoldDB" id="V4QJY5"/>
<dbReference type="GO" id="GO:0005829">
    <property type="term" value="C:cytosol"/>
    <property type="evidence" value="ECO:0007669"/>
    <property type="project" value="TreeGrafter"/>
</dbReference>
<dbReference type="Proteomes" id="UP000017822">
    <property type="component" value="Unassembled WGS sequence"/>
</dbReference>
<dbReference type="SUPFAM" id="SSF54637">
    <property type="entry name" value="Thioesterase/thiol ester dehydrase-isomerase"/>
    <property type="match status" value="2"/>
</dbReference>